<dbReference type="RefSeq" id="WP_213946643.1">
    <property type="nucleotide sequence ID" value="NZ_JAHCMY010000019.1"/>
</dbReference>
<dbReference type="InterPro" id="IPR029058">
    <property type="entry name" value="AB_hydrolase_fold"/>
</dbReference>
<dbReference type="InterPro" id="IPR000801">
    <property type="entry name" value="Esterase-like"/>
</dbReference>
<dbReference type="InterPro" id="IPR052558">
    <property type="entry name" value="Siderophore_Hydrolase_D"/>
</dbReference>
<dbReference type="GO" id="GO:0016788">
    <property type="term" value="F:hydrolase activity, acting on ester bonds"/>
    <property type="evidence" value="ECO:0007669"/>
    <property type="project" value="TreeGrafter"/>
</dbReference>
<dbReference type="Pfam" id="PF00756">
    <property type="entry name" value="Esterase"/>
    <property type="match status" value="1"/>
</dbReference>
<dbReference type="PANTHER" id="PTHR40841">
    <property type="entry name" value="SIDEROPHORE TRIACETYLFUSARININE C ESTERASE"/>
    <property type="match status" value="1"/>
</dbReference>
<dbReference type="SUPFAM" id="SSF53474">
    <property type="entry name" value="alpha/beta-Hydrolases"/>
    <property type="match status" value="1"/>
</dbReference>
<comment type="caution">
    <text evidence="3">The sequence shown here is derived from an EMBL/GenBank/DDBJ whole genome shotgun (WGS) entry which is preliminary data.</text>
</comment>
<gene>
    <name evidence="3" type="ORF">KI659_17315</name>
</gene>
<organism evidence="3 4">
    <name type="scientific">Litoribacter ruber</name>
    <dbReference type="NCBI Taxonomy" id="702568"/>
    <lineage>
        <taxon>Bacteria</taxon>
        <taxon>Pseudomonadati</taxon>
        <taxon>Bacteroidota</taxon>
        <taxon>Cytophagia</taxon>
        <taxon>Cytophagales</taxon>
        <taxon>Cyclobacteriaceae</taxon>
        <taxon>Litoribacter</taxon>
    </lineage>
</organism>
<dbReference type="PANTHER" id="PTHR40841:SF2">
    <property type="entry name" value="SIDEROPHORE-DEGRADING ESTERASE (EUROFUNG)"/>
    <property type="match status" value="1"/>
</dbReference>
<keyword evidence="4" id="KW-1185">Reference proteome</keyword>
<proteinExistence type="inferred from homology"/>
<evidence type="ECO:0000313" key="3">
    <source>
        <dbReference type="EMBL" id="MBS9525783.1"/>
    </source>
</evidence>
<dbReference type="Proteomes" id="UP001319104">
    <property type="component" value="Unassembled WGS sequence"/>
</dbReference>
<protein>
    <recommendedName>
        <fullName evidence="5">Alpha/beta hydrolase</fullName>
    </recommendedName>
</protein>
<dbReference type="AlphaFoldDB" id="A0AAP2CJC9"/>
<name>A0AAP2CJC9_9BACT</name>
<evidence type="ECO:0000256" key="1">
    <source>
        <dbReference type="ARBA" id="ARBA00005622"/>
    </source>
</evidence>
<reference evidence="3 4" key="1">
    <citation type="submission" date="2021-05" db="EMBL/GenBank/DDBJ databases">
        <authorList>
            <person name="Zhang Z.D."/>
            <person name="Osman G."/>
        </authorList>
    </citation>
    <scope>NUCLEOTIDE SEQUENCE [LARGE SCALE GENOMIC DNA]</scope>
    <source>
        <strain evidence="3 4">KCTC 32217</strain>
    </source>
</reference>
<comment type="similarity">
    <text evidence="1">Belongs to the esterase D family.</text>
</comment>
<evidence type="ECO:0000313" key="4">
    <source>
        <dbReference type="Proteomes" id="UP001319104"/>
    </source>
</evidence>
<dbReference type="Gene3D" id="3.40.50.1820">
    <property type="entry name" value="alpha/beta hydrolase"/>
    <property type="match status" value="1"/>
</dbReference>
<sequence>MFYDSEKSYPVIYVLDAEWRLDLIRAIAYDMEGNKRIPYHIIVGIPHEDWEYKRGIDLTFTKTKIEFDGSISDSSQYTDKSAGGGIHFLRYLKNELVIDVDEKYSTNGYNILIGHSYGGYFGSYILPLENPFSAFQIYDPSIWYSNGEVISHLTDNLNKDKEDHIFITYQNDPSFDYNQIKKFIDSLSYYSNIRFTSKEYFDETHNFLFMYSFIDGMKSLHP</sequence>
<keyword evidence="2" id="KW-0378">Hydrolase</keyword>
<dbReference type="EMBL" id="JAHCMY010000019">
    <property type="protein sequence ID" value="MBS9525783.1"/>
    <property type="molecule type" value="Genomic_DNA"/>
</dbReference>
<evidence type="ECO:0008006" key="5">
    <source>
        <dbReference type="Google" id="ProtNLM"/>
    </source>
</evidence>
<accession>A0AAP2CJC9</accession>
<evidence type="ECO:0000256" key="2">
    <source>
        <dbReference type="ARBA" id="ARBA00022801"/>
    </source>
</evidence>